<dbReference type="Gene3D" id="3.30.1520.10">
    <property type="entry name" value="Phox-like domain"/>
    <property type="match status" value="1"/>
</dbReference>
<dbReference type="EMBL" id="LN609529">
    <property type="protein sequence ID" value="CEF65328.1"/>
    <property type="molecule type" value="Genomic_DNA"/>
</dbReference>
<dbReference type="SUPFAM" id="SSF56112">
    <property type="entry name" value="Protein kinase-like (PK-like)"/>
    <property type="match status" value="1"/>
</dbReference>
<keyword evidence="2" id="KW-1185">Reference proteome</keyword>
<gene>
    <name evidence="1 3 4" type="ORF">SRAE_2000000900</name>
</gene>
<organism evidence="1">
    <name type="scientific">Strongyloides ratti</name>
    <name type="common">Parasitic roundworm</name>
    <dbReference type="NCBI Taxonomy" id="34506"/>
    <lineage>
        <taxon>Eukaryota</taxon>
        <taxon>Metazoa</taxon>
        <taxon>Ecdysozoa</taxon>
        <taxon>Nematoda</taxon>
        <taxon>Chromadorea</taxon>
        <taxon>Rhabditida</taxon>
        <taxon>Tylenchina</taxon>
        <taxon>Panagrolaimomorpha</taxon>
        <taxon>Strongyloidoidea</taxon>
        <taxon>Strongyloididae</taxon>
        <taxon>Strongyloides</taxon>
    </lineage>
</organism>
<reference evidence="3" key="2">
    <citation type="submission" date="2020-12" db="UniProtKB">
        <authorList>
            <consortium name="WormBaseParasite"/>
        </authorList>
    </citation>
    <scope>IDENTIFICATION</scope>
</reference>
<dbReference type="InterPro" id="IPR011009">
    <property type="entry name" value="Kinase-like_dom_sf"/>
</dbReference>
<dbReference type="InterPro" id="IPR036871">
    <property type="entry name" value="PX_dom_sf"/>
</dbReference>
<dbReference type="OMA" id="FTQYAST"/>
<dbReference type="STRING" id="34506.A0A090LB31"/>
<name>A0A090LB31_STRRB</name>
<dbReference type="RefSeq" id="XP_024504528.1">
    <property type="nucleotide sequence ID" value="XM_024650786.1"/>
</dbReference>
<dbReference type="OrthoDB" id="41200at2759"/>
<dbReference type="SUPFAM" id="SSF64268">
    <property type="entry name" value="PX domain"/>
    <property type="match status" value="1"/>
</dbReference>
<accession>A0A090LB31</accession>
<reference evidence="1 2" key="1">
    <citation type="submission" date="2014-09" db="EMBL/GenBank/DDBJ databases">
        <authorList>
            <person name="Martin A.A."/>
        </authorList>
    </citation>
    <scope>NUCLEOTIDE SEQUENCE</scope>
    <source>
        <strain evidence="2">ED321</strain>
        <strain evidence="1">ED321 Heterogonic</strain>
    </source>
</reference>
<evidence type="ECO:0000313" key="4">
    <source>
        <dbReference type="WormBase" id="SRAE_2000000900"/>
    </source>
</evidence>
<dbReference type="GO" id="GO:0035091">
    <property type="term" value="F:phosphatidylinositol binding"/>
    <property type="evidence" value="ECO:0007669"/>
    <property type="project" value="InterPro"/>
</dbReference>
<evidence type="ECO:0000313" key="2">
    <source>
        <dbReference type="Proteomes" id="UP000035682"/>
    </source>
</evidence>
<sequence>MSLNSLLKEDITNPLDCRVEGWRIDNGHVKYLLSCRRRIYPVKKWYLQKRYSEFFQLNESLKGYHSYLKLPERLINLQSFINRIFSLPILYGNKNVWEFFGLEKGAIGDYKYWVLVLMRNQIKLYEDDSLFVECGWRGNKINYFYGNSKKGLKLLSWLPFGVDCWKNGKISNLSEVLEFISLLKIPFIYPVDSRWVDEKGIGCTRNVSSKGSLRDILWDVKKPLDNFLNKYGSQKKCTSLELNNIKIIGRQILESLIFLYSINYPFIDIHCEFTLCGHSSIHRAGMLRSNNVKTIQDMMVFSFGNCLYEMFGGGIFFPDKNPNDGYKNIPEEGLEIFKSIFNPTNNILPSLVELVNSKFFNTSEDKNFEDLNNIVIPKNIYITLEKLKASIENRLNEDREKLFHEEQIIQKDSFCFDQLINYSKNVPSHNDDDCKEKITNQSIPHDK</sequence>
<protein>
    <submittedName>
        <fullName evidence="1 3">Slowpoke-binding protein</fullName>
    </submittedName>
</protein>
<dbReference type="WormBase" id="SRAE_2000000900">
    <property type="protein sequence ID" value="SRP11012"/>
    <property type="gene ID" value="WBGene00260198"/>
</dbReference>
<proteinExistence type="predicted"/>
<evidence type="ECO:0000313" key="3">
    <source>
        <dbReference type="WBParaSite" id="SRAE_2000000900.1"/>
    </source>
</evidence>
<dbReference type="CTD" id="36377692"/>
<dbReference type="Proteomes" id="UP000035682">
    <property type="component" value="Unplaced"/>
</dbReference>
<evidence type="ECO:0000313" key="1">
    <source>
        <dbReference type="EMBL" id="CEF65328.1"/>
    </source>
</evidence>
<dbReference type="GeneID" id="36377692"/>
<dbReference type="WBParaSite" id="SRAE_2000000900.1">
    <property type="protein sequence ID" value="SRAE_2000000900.1"/>
    <property type="gene ID" value="WBGene00260198"/>
</dbReference>
<dbReference type="AlphaFoldDB" id="A0A090LB31"/>